<dbReference type="GeneID" id="7837787"/>
<dbReference type="Gene3D" id="1.10.287.630">
    <property type="entry name" value="Helix hairpin bin"/>
    <property type="match status" value="1"/>
</dbReference>
<feature type="compositionally biased region" description="Polar residues" evidence="1">
    <location>
        <begin position="817"/>
        <end position="845"/>
    </location>
</feature>
<keyword evidence="2" id="KW-0812">Transmembrane</keyword>
<feature type="domain" description="Cyclic nucleotide-binding" evidence="3">
    <location>
        <begin position="560"/>
        <end position="655"/>
    </location>
</feature>
<dbReference type="InterPro" id="IPR014710">
    <property type="entry name" value="RmlC-like_jellyroll"/>
</dbReference>
<evidence type="ECO:0000259" key="3">
    <source>
        <dbReference type="PROSITE" id="PS50042"/>
    </source>
</evidence>
<feature type="compositionally biased region" description="Basic and acidic residues" evidence="1">
    <location>
        <begin position="791"/>
        <end position="800"/>
    </location>
</feature>
<dbReference type="RefSeq" id="XP_001014256.3">
    <property type="nucleotide sequence ID" value="XM_001014256.3"/>
</dbReference>
<feature type="compositionally biased region" description="Polar residues" evidence="1">
    <location>
        <begin position="1075"/>
        <end position="1088"/>
    </location>
</feature>
<organism evidence="4 5">
    <name type="scientific">Tetrahymena thermophila (strain SB210)</name>
    <dbReference type="NCBI Taxonomy" id="312017"/>
    <lineage>
        <taxon>Eukaryota</taxon>
        <taxon>Sar</taxon>
        <taxon>Alveolata</taxon>
        <taxon>Ciliophora</taxon>
        <taxon>Intramacronucleata</taxon>
        <taxon>Oligohymenophorea</taxon>
        <taxon>Hymenostomatida</taxon>
        <taxon>Tetrahymenina</taxon>
        <taxon>Tetrahymenidae</taxon>
        <taxon>Tetrahymena</taxon>
    </lineage>
</organism>
<evidence type="ECO:0000313" key="4">
    <source>
        <dbReference type="EMBL" id="EAR94011.3"/>
    </source>
</evidence>
<keyword evidence="5" id="KW-1185">Reference proteome</keyword>
<dbReference type="GO" id="GO:0035725">
    <property type="term" value="P:sodium ion transmembrane transport"/>
    <property type="evidence" value="ECO:0007669"/>
    <property type="project" value="TreeGrafter"/>
</dbReference>
<dbReference type="Gene3D" id="1.10.287.70">
    <property type="match status" value="1"/>
</dbReference>
<dbReference type="InterPro" id="IPR051413">
    <property type="entry name" value="K/Na_HCN_channel"/>
</dbReference>
<feature type="transmembrane region" description="Helical" evidence="2">
    <location>
        <begin position="335"/>
        <end position="356"/>
    </location>
</feature>
<dbReference type="Gene3D" id="2.60.120.10">
    <property type="entry name" value="Jelly Rolls"/>
    <property type="match status" value="1"/>
</dbReference>
<dbReference type="GO" id="GO:0098855">
    <property type="term" value="C:HCN channel complex"/>
    <property type="evidence" value="ECO:0007669"/>
    <property type="project" value="TreeGrafter"/>
</dbReference>
<feature type="compositionally biased region" description="Polar residues" evidence="1">
    <location>
        <begin position="1044"/>
        <end position="1061"/>
    </location>
</feature>
<feature type="compositionally biased region" description="Basic residues" evidence="1">
    <location>
        <begin position="801"/>
        <end position="811"/>
    </location>
</feature>
<dbReference type="PANTHER" id="PTHR45689:SF5">
    <property type="entry name" value="I[[H]] CHANNEL, ISOFORM E"/>
    <property type="match status" value="1"/>
</dbReference>
<feature type="transmembrane region" description="Helical" evidence="2">
    <location>
        <begin position="411"/>
        <end position="432"/>
    </location>
</feature>
<name>Q23BV7_TETTS</name>
<dbReference type="AlphaFoldDB" id="Q23BV7"/>
<dbReference type="OrthoDB" id="415460at2759"/>
<dbReference type="Proteomes" id="UP000009168">
    <property type="component" value="Unassembled WGS sequence"/>
</dbReference>
<feature type="transmembrane region" description="Helical" evidence="2">
    <location>
        <begin position="240"/>
        <end position="260"/>
    </location>
</feature>
<proteinExistence type="predicted"/>
<dbReference type="Pfam" id="PF00027">
    <property type="entry name" value="cNMP_binding"/>
    <property type="match status" value="1"/>
</dbReference>
<accession>Q23BV7</accession>
<dbReference type="PANTHER" id="PTHR45689">
    <property type="entry name" value="I[[H]] CHANNEL, ISOFORM E"/>
    <property type="match status" value="1"/>
</dbReference>
<evidence type="ECO:0000256" key="1">
    <source>
        <dbReference type="SAM" id="MobiDB-lite"/>
    </source>
</evidence>
<dbReference type="PROSITE" id="PS50042">
    <property type="entry name" value="CNMP_BINDING_3"/>
    <property type="match status" value="1"/>
</dbReference>
<feature type="transmembrane region" description="Helical" evidence="2">
    <location>
        <begin position="311"/>
        <end position="329"/>
    </location>
</feature>
<evidence type="ECO:0000256" key="2">
    <source>
        <dbReference type="SAM" id="Phobius"/>
    </source>
</evidence>
<gene>
    <name evidence="4" type="ORF">TTHERM_00227250</name>
</gene>
<dbReference type="SUPFAM" id="SSF51206">
    <property type="entry name" value="cAMP-binding domain-like"/>
    <property type="match status" value="1"/>
</dbReference>
<dbReference type="GO" id="GO:0005249">
    <property type="term" value="F:voltage-gated potassium channel activity"/>
    <property type="evidence" value="ECO:0007669"/>
    <property type="project" value="TreeGrafter"/>
</dbReference>
<dbReference type="InParanoid" id="Q23BV7"/>
<evidence type="ECO:0000313" key="5">
    <source>
        <dbReference type="Proteomes" id="UP000009168"/>
    </source>
</evidence>
<dbReference type="EMBL" id="GG662718">
    <property type="protein sequence ID" value="EAR94011.3"/>
    <property type="molecule type" value="Genomic_DNA"/>
</dbReference>
<keyword evidence="2" id="KW-1133">Transmembrane helix</keyword>
<dbReference type="eggNOG" id="KOG0498">
    <property type="taxonomic scope" value="Eukaryota"/>
</dbReference>
<sequence>MQNNSQTHLKFEQNRLGTSTSFDNHMVQLKFNSQDHDELNEINKKKHDTEIMDQSCRREQQIRFKDEQKHDEIQISIFDQSIANNECLETSIKPIDKEKKKTLAQLRIQRIKFSRQLSQDQLNFQKEENINKSTQQLSQFVNKDLKSKKEPLKIMLALNLLVSVKSFYRQVTKNTRIFQRLTEEQHEIIGDVVSVYHKNSTIKSKRIQQFLTYFNYILYSKIPDLPTFSPNGLLKTIWDLLNAFLIVALSFIMSLQLFFTLEANEFMQMYKLSLIGFIIDILLNLNTQIFLRGVLIKQRKKIIFIYLKQKLIFDLLGILPLVFCLMEIQNVKYSFLLFLLKWLTLSQSFERMIFYLNYQKNLRNVVDFGKLILLLCIICHVFCGFWHYIAIYEIQQGYDQTWLHKYYLEEASVFTRYVYSFYFLAVTMITVGYGDITPQNSTEIIFTILTMFVTGMTWGFSISKIGNIIDNIEKKEKSYKESMQVIHTLMREENIRSDFRDQISNYLKYIYNESNEVQKQQEQKVIEKLSNQLRFQLISEIQGQYLENIPFIKNMELKQKIIFLMEECLYSPGEIIFQENNIDDCALFYIVKGEVEIIRQSISRNREDSIIQVLQKSSYFGEISFITGQIRNLTAKAADFCRIYKINREKFLNLIRESNRDYEEYVMIRDNIIFKNNYSIINQKCFHCQSEEHFSMSCPKTHLIISKKGIAHRYCFSVPHLKRQIFSRRNKQLKWKTRISQKRLYQAVYQINDNEDFFEVLNEIEQQAKPNKSLIYENDDTFQSSECSQEEDNKHEDQNKIQRRSGLRKVKIKETNETIQEIQPSNTNISNQSSYSSLNNKNNADSSQQNENQMSNSIVFQEQIRSIQKEISNIQNILQGEDGSLNKLTSIKESCQYIPSQCKIQDKQLPSSFISQQYSRKDRKSLSVGLCHQQDINEQNILQFNQQQQQLNLQQQQQQNYNQQLQQQNYHQLPDSQKISNELNSLLSLHEPIKNQISQLSQFNERQLSDSPQSNKYLKHSILKIKTRSISRLDNNLEQKDQSRQNSHSSKMQDLNQQDSLDQVVKGKKKQRRQSNSSCKNTQYNRQDSLYKIGNTPYQTQIKLPQLNNEKHQNIENSYFMLQHFDKGQVFKYYYPKHNYTKILKLLKKMQVSITVEKNIKNRKMIKQLSKKQEFKSSSFSPFAKFQKQND</sequence>
<feature type="transmembrane region" description="Helical" evidence="2">
    <location>
        <begin position="444"/>
        <end position="462"/>
    </location>
</feature>
<dbReference type="KEGG" id="tet:TTHERM_00227250"/>
<dbReference type="GO" id="GO:0003254">
    <property type="term" value="P:regulation of membrane depolarization"/>
    <property type="evidence" value="ECO:0007669"/>
    <property type="project" value="TreeGrafter"/>
</dbReference>
<dbReference type="InterPro" id="IPR000595">
    <property type="entry name" value="cNMP-bd_dom"/>
</dbReference>
<dbReference type="Pfam" id="PF07885">
    <property type="entry name" value="Ion_trans_2"/>
    <property type="match status" value="1"/>
</dbReference>
<dbReference type="CDD" id="cd00038">
    <property type="entry name" value="CAP_ED"/>
    <property type="match status" value="1"/>
</dbReference>
<dbReference type="SUPFAM" id="SSF81324">
    <property type="entry name" value="Voltage-gated potassium channels"/>
    <property type="match status" value="1"/>
</dbReference>
<reference evidence="5" key="1">
    <citation type="journal article" date="2006" name="PLoS Biol.">
        <title>Macronuclear genome sequence of the ciliate Tetrahymena thermophila, a model eukaryote.</title>
        <authorList>
            <person name="Eisen J.A."/>
            <person name="Coyne R.S."/>
            <person name="Wu M."/>
            <person name="Wu D."/>
            <person name="Thiagarajan M."/>
            <person name="Wortman J.R."/>
            <person name="Badger J.H."/>
            <person name="Ren Q."/>
            <person name="Amedeo P."/>
            <person name="Jones K.M."/>
            <person name="Tallon L.J."/>
            <person name="Delcher A.L."/>
            <person name="Salzberg S.L."/>
            <person name="Silva J.C."/>
            <person name="Haas B.J."/>
            <person name="Majoros W.H."/>
            <person name="Farzad M."/>
            <person name="Carlton J.M."/>
            <person name="Smith R.K. Jr."/>
            <person name="Garg J."/>
            <person name="Pearlman R.E."/>
            <person name="Karrer K.M."/>
            <person name="Sun L."/>
            <person name="Manning G."/>
            <person name="Elde N.C."/>
            <person name="Turkewitz A.P."/>
            <person name="Asai D.J."/>
            <person name="Wilkes D.E."/>
            <person name="Wang Y."/>
            <person name="Cai H."/>
            <person name="Collins K."/>
            <person name="Stewart B.A."/>
            <person name="Lee S.R."/>
            <person name="Wilamowska K."/>
            <person name="Weinberg Z."/>
            <person name="Ruzzo W.L."/>
            <person name="Wloga D."/>
            <person name="Gaertig J."/>
            <person name="Frankel J."/>
            <person name="Tsao C.-C."/>
            <person name="Gorovsky M.A."/>
            <person name="Keeling P.J."/>
            <person name="Waller R.F."/>
            <person name="Patron N.J."/>
            <person name="Cherry J.M."/>
            <person name="Stover N.A."/>
            <person name="Krieger C.J."/>
            <person name="del Toro C."/>
            <person name="Ryder H.F."/>
            <person name="Williamson S.C."/>
            <person name="Barbeau R.A."/>
            <person name="Hamilton E.P."/>
            <person name="Orias E."/>
        </authorList>
    </citation>
    <scope>NUCLEOTIDE SEQUENCE [LARGE SCALE GENOMIC DNA]</scope>
    <source>
        <strain evidence="5">SB210</strain>
    </source>
</reference>
<protein>
    <submittedName>
        <fullName evidence="4">Cation channel family protein, putative</fullName>
    </submittedName>
</protein>
<feature type="transmembrane region" description="Helical" evidence="2">
    <location>
        <begin position="368"/>
        <end position="391"/>
    </location>
</feature>
<dbReference type="HOGENOM" id="CLU_009145_0_0_1"/>
<keyword evidence="2" id="KW-0472">Membrane</keyword>
<dbReference type="InterPro" id="IPR018490">
    <property type="entry name" value="cNMP-bd_dom_sf"/>
</dbReference>
<dbReference type="InterPro" id="IPR013099">
    <property type="entry name" value="K_chnl_dom"/>
</dbReference>
<dbReference type="SMART" id="SM00100">
    <property type="entry name" value="cNMP"/>
    <property type="match status" value="1"/>
</dbReference>
<feature type="region of interest" description="Disordered" evidence="1">
    <location>
        <begin position="1033"/>
        <end position="1088"/>
    </location>
</feature>
<feature type="transmembrane region" description="Helical" evidence="2">
    <location>
        <begin position="272"/>
        <end position="291"/>
    </location>
</feature>
<feature type="region of interest" description="Disordered" evidence="1">
    <location>
        <begin position="782"/>
        <end position="853"/>
    </location>
</feature>